<dbReference type="KEGG" id="eao:BD94_3490"/>
<dbReference type="STRING" id="1338011.BD94_3490"/>
<evidence type="ECO:0000259" key="1">
    <source>
        <dbReference type="SMART" id="SM00860"/>
    </source>
</evidence>
<dbReference type="EMBL" id="CP007547">
    <property type="protein sequence ID" value="AIL47265.1"/>
    <property type="molecule type" value="Genomic_DNA"/>
</dbReference>
<reference evidence="2" key="1">
    <citation type="journal article" date="2013" name="Lancet">
        <title>First case of E anophelis outbreak in an intensive-care unit.</title>
        <authorList>
            <person name="Teo J."/>
            <person name="Tan S.Y."/>
            <person name="Tay M."/>
            <person name="Ding Y."/>
            <person name="Kjelleberg S."/>
            <person name="Givskov M."/>
            <person name="Lin R.T."/>
            <person name="Yang L."/>
        </authorList>
    </citation>
    <scope>NUCLEOTIDE SEQUENCE [LARGE SCALE GENOMIC DNA]</scope>
    <source>
        <strain evidence="2">NUHP1</strain>
    </source>
</reference>
<sequence length="151" mass="18270">MELKYLKKLESYYNSNPKISKIGVPEQEIEKFEQNFNVKFPKAYKEFLSLAGNRDNILGDWNRGFEHIDWIQENLKESMRNVNLHLKPFFVFAEYGRDQALFFFLNDGDNPPVYAYYEEKVEENNKDLFYIKFRDSFSEYIERCIDEDLKK</sequence>
<feature type="domain" description="Knr4/Smi1-like" evidence="1">
    <location>
        <begin position="23"/>
        <end position="143"/>
    </location>
</feature>
<dbReference type="SMART" id="SM00860">
    <property type="entry name" value="SMI1_KNR4"/>
    <property type="match status" value="1"/>
</dbReference>
<dbReference type="AlphaFoldDB" id="A0A077EP00"/>
<dbReference type="RefSeq" id="WP_024566384.1">
    <property type="nucleotide sequence ID" value="NZ_CP007547.1"/>
</dbReference>
<name>A0A077EP00_9FLAO</name>
<dbReference type="Proteomes" id="UP000028933">
    <property type="component" value="Chromosome"/>
</dbReference>
<dbReference type="InterPro" id="IPR018958">
    <property type="entry name" value="Knr4/Smi1-like_dom"/>
</dbReference>
<dbReference type="Gene3D" id="3.40.1580.10">
    <property type="entry name" value="SMI1/KNR4-like"/>
    <property type="match status" value="1"/>
</dbReference>
<dbReference type="InterPro" id="IPR037883">
    <property type="entry name" value="Knr4/Smi1-like_sf"/>
</dbReference>
<dbReference type="HOGENOM" id="CLU_1728513_0_0_10"/>
<dbReference type="SUPFAM" id="SSF160631">
    <property type="entry name" value="SMI1/KNR4-like"/>
    <property type="match status" value="1"/>
</dbReference>
<accession>A0A077EP00</accession>
<organism evidence="2 3">
    <name type="scientific">Elizabethkingia anophelis NUHP1</name>
    <dbReference type="NCBI Taxonomy" id="1338011"/>
    <lineage>
        <taxon>Bacteria</taxon>
        <taxon>Pseudomonadati</taxon>
        <taxon>Bacteroidota</taxon>
        <taxon>Flavobacteriia</taxon>
        <taxon>Flavobacteriales</taxon>
        <taxon>Weeksellaceae</taxon>
        <taxon>Elizabethkingia</taxon>
    </lineage>
</organism>
<dbReference type="Pfam" id="PF09346">
    <property type="entry name" value="SMI1_KNR4"/>
    <property type="match status" value="1"/>
</dbReference>
<proteinExistence type="predicted"/>
<dbReference type="eggNOG" id="ENOG5033FZQ">
    <property type="taxonomic scope" value="Bacteria"/>
</dbReference>
<evidence type="ECO:0000313" key="3">
    <source>
        <dbReference type="Proteomes" id="UP000028933"/>
    </source>
</evidence>
<protein>
    <recommendedName>
        <fullName evidence="1">Knr4/Smi1-like domain-containing protein</fullName>
    </recommendedName>
</protein>
<gene>
    <name evidence="2" type="ORF">BD94_3490</name>
</gene>
<reference evidence="2" key="2">
    <citation type="journal article" date="2015" name="Genome Biol. Evol.">
        <title>Complete Genome Sequence and Transcriptomic Analysis of the Novel Pathogen Elizabethkingia anophelis in Response to Oxidative Stress.</title>
        <authorList>
            <person name="Li Y."/>
            <person name="Liu Y."/>
            <person name="Chew S.C."/>
            <person name="Tay M."/>
            <person name="Salido M.M."/>
            <person name="Teo J."/>
            <person name="Lauro F.M."/>
            <person name="Givskov M."/>
            <person name="Yang L."/>
        </authorList>
    </citation>
    <scope>NUCLEOTIDE SEQUENCE</scope>
    <source>
        <strain evidence="2">NUHP1</strain>
    </source>
</reference>
<evidence type="ECO:0000313" key="2">
    <source>
        <dbReference type="EMBL" id="AIL47265.1"/>
    </source>
</evidence>